<reference evidence="1" key="1">
    <citation type="submission" date="2019-08" db="EMBL/GenBank/DDBJ databases">
        <title>Genome sequence of Clostridiales bacterium MT110.</title>
        <authorList>
            <person name="Cao J."/>
        </authorList>
    </citation>
    <scope>NUCLEOTIDE SEQUENCE</scope>
    <source>
        <strain evidence="1">MT110</strain>
    </source>
</reference>
<dbReference type="EMBL" id="CP042469">
    <property type="protein sequence ID" value="QOX64174.1"/>
    <property type="molecule type" value="Genomic_DNA"/>
</dbReference>
<keyword evidence="1" id="KW-0067">ATP-binding</keyword>
<gene>
    <name evidence="1" type="ORF">FRZ06_12910</name>
</gene>
<name>A0ACD1ACP7_9FIRM</name>
<evidence type="ECO:0000313" key="2">
    <source>
        <dbReference type="Proteomes" id="UP000594014"/>
    </source>
</evidence>
<dbReference type="Proteomes" id="UP000594014">
    <property type="component" value="Chromosome"/>
</dbReference>
<keyword evidence="1" id="KW-0547">Nucleotide-binding</keyword>
<organism evidence="1 2">
    <name type="scientific">Anoxybacterium hadale</name>
    <dbReference type="NCBI Taxonomy" id="3408580"/>
    <lineage>
        <taxon>Bacteria</taxon>
        <taxon>Bacillati</taxon>
        <taxon>Bacillota</taxon>
        <taxon>Clostridia</taxon>
        <taxon>Peptostreptococcales</taxon>
        <taxon>Anaerovoracaceae</taxon>
        <taxon>Anoxybacterium</taxon>
    </lineage>
</organism>
<proteinExistence type="predicted"/>
<keyword evidence="2" id="KW-1185">Reference proteome</keyword>
<sequence>MTDIILDVKGLYKHFGSTCANKNVDFSLKRGEVRGLAGENGSGKSTLLSQISGICRKDSGGMLLNGQPYDPQSPLQAANHKIGIVVQELGVLSTLPAGVNVFAGRLSQFTRFGIINMNALYQEAEKQFQKWGLMPVPLKKTCGNMQIETRKMIELARALSIDPDLLILDEVTQSLSQNNRDMLYQLIENLKAAGKTIVMITHDLEEMIRLCDNITVLRDGEVVGTKACDDLDPDELKRMMVGREVNCAYYREDWSPDYEDEVVLKAEDLSVSGEIEAVSFDVHRGEILGFCGLSDSGIHTVGKAVYGLAPSMKGKVTLSNKSLEIKNAGTALCNGMAYVPKDRDGEALMMQDSIVNNFVFPSTASLKGRLGFLNPGKLRAVAVKGIADFQIKCSGVNQRMDGLSGGNKQKVNLGRWLIKDLDVLILDCPTRGVDVGVKAYIYQLMRQAKEQGLAILLISDELPEIIGMSDRVIIMKDGKINGEFYRGDDFTQEKLIEVMV</sequence>
<evidence type="ECO:0000313" key="1">
    <source>
        <dbReference type="EMBL" id="QOX64174.1"/>
    </source>
</evidence>
<protein>
    <submittedName>
        <fullName evidence="1">Sugar ABC transporter ATP-binding protein</fullName>
    </submittedName>
</protein>
<accession>A0ACD1ACP7</accession>